<feature type="region of interest" description="Disordered" evidence="1">
    <location>
        <begin position="72"/>
        <end position="98"/>
    </location>
</feature>
<evidence type="ECO:0000313" key="4">
    <source>
        <dbReference type="Proteomes" id="UP000531594"/>
    </source>
</evidence>
<comment type="caution">
    <text evidence="3">The sequence shown here is derived from an EMBL/GenBank/DDBJ whole genome shotgun (WGS) entry which is preliminary data.</text>
</comment>
<feature type="transmembrane region" description="Helical" evidence="2">
    <location>
        <begin position="6"/>
        <end position="28"/>
    </location>
</feature>
<accession>A0A7X0HSN6</accession>
<dbReference type="EMBL" id="JACHGK010000009">
    <property type="protein sequence ID" value="MBB6446103.1"/>
    <property type="molecule type" value="Genomic_DNA"/>
</dbReference>
<protein>
    <submittedName>
        <fullName evidence="3">Beta-lactam-binding protein with PASTA domain</fullName>
    </submittedName>
</protein>
<evidence type="ECO:0000313" key="3">
    <source>
        <dbReference type="EMBL" id="MBB6446103.1"/>
    </source>
</evidence>
<organism evidence="3 4">
    <name type="scientific">Bacillus benzoevorans</name>
    <dbReference type="NCBI Taxonomy" id="1456"/>
    <lineage>
        <taxon>Bacteria</taxon>
        <taxon>Bacillati</taxon>
        <taxon>Bacillota</taxon>
        <taxon>Bacilli</taxon>
        <taxon>Bacillales</taxon>
        <taxon>Bacillaceae</taxon>
        <taxon>Bacillus</taxon>
    </lineage>
</organism>
<keyword evidence="2" id="KW-0812">Transmembrane</keyword>
<reference evidence="3 4" key="1">
    <citation type="submission" date="2020-08" db="EMBL/GenBank/DDBJ databases">
        <title>Genomic Encyclopedia of Type Strains, Phase IV (KMG-IV): sequencing the most valuable type-strain genomes for metagenomic binning, comparative biology and taxonomic classification.</title>
        <authorList>
            <person name="Goeker M."/>
        </authorList>
    </citation>
    <scope>NUCLEOTIDE SEQUENCE [LARGE SCALE GENOMIC DNA]</scope>
    <source>
        <strain evidence="3 4">DSM 5391</strain>
    </source>
</reference>
<sequence>MITPAVLRSFAGGLIVAAGILGIVYLSGGSGDGTTVKKMSEEDMKTELAEKGYVIHTEKEWQQQEDVVASAKADAEKAAKEAANAKKANTKEKTEPAAPAAEQKVVYKTVVNVSSGMTSIDVGRTLETAKIIPSALEFSQEVERRGLSGNLRPGIFEIESGMTTDQIIGIIFH</sequence>
<dbReference type="AlphaFoldDB" id="A0A7X0HSN6"/>
<gene>
    <name evidence="3" type="ORF">HNR53_002753</name>
</gene>
<dbReference type="Proteomes" id="UP000531594">
    <property type="component" value="Unassembled WGS sequence"/>
</dbReference>
<keyword evidence="4" id="KW-1185">Reference proteome</keyword>
<dbReference type="Gene3D" id="3.30.1490.480">
    <property type="entry name" value="Endolytic murein transglycosylase"/>
    <property type="match status" value="1"/>
</dbReference>
<dbReference type="RefSeq" id="WP_221452329.1">
    <property type="nucleotide sequence ID" value="NZ_JACHGK010000009.1"/>
</dbReference>
<name>A0A7X0HSN6_9BACI</name>
<evidence type="ECO:0000256" key="2">
    <source>
        <dbReference type="SAM" id="Phobius"/>
    </source>
</evidence>
<proteinExistence type="predicted"/>
<keyword evidence="2" id="KW-1133">Transmembrane helix</keyword>
<evidence type="ECO:0000256" key="1">
    <source>
        <dbReference type="SAM" id="MobiDB-lite"/>
    </source>
</evidence>
<feature type="compositionally biased region" description="Basic and acidic residues" evidence="1">
    <location>
        <begin position="73"/>
        <end position="95"/>
    </location>
</feature>
<keyword evidence="2" id="KW-0472">Membrane</keyword>